<evidence type="ECO:0000313" key="7">
    <source>
        <dbReference type="EMBL" id="RPA83942.1"/>
    </source>
</evidence>
<protein>
    <submittedName>
        <fullName evidence="7">Protein SYM1</fullName>
    </submittedName>
</protein>
<sequence length="184" mass="20940">MAFAWYRAQVRMRPMMTQAMTTGALFGAGDVIAQTIAKGKAPQELDYMRTIRNAGYGLCAFGPAVQVWYRMIEKIRFQAYPKLDLPAKILADQVIFTPVHLACFFGYHAYLEGKSIGDALKQKFWPAIRANWMLWPAVQMVNFTLVPAELRVLFVNVVALAWNAYLSTKAADSSENHLQYPRRR</sequence>
<evidence type="ECO:0000313" key="8">
    <source>
        <dbReference type="Proteomes" id="UP000275078"/>
    </source>
</evidence>
<keyword evidence="3" id="KW-0812">Transmembrane</keyword>
<accession>A0A3N4ICU5</accession>
<evidence type="ECO:0000256" key="2">
    <source>
        <dbReference type="ARBA" id="ARBA00006824"/>
    </source>
</evidence>
<dbReference type="GO" id="GO:0016020">
    <property type="term" value="C:membrane"/>
    <property type="evidence" value="ECO:0007669"/>
    <property type="project" value="UniProtKB-SubCell"/>
</dbReference>
<reference evidence="7 8" key="1">
    <citation type="journal article" date="2018" name="Nat. Ecol. Evol.">
        <title>Pezizomycetes genomes reveal the molecular basis of ectomycorrhizal truffle lifestyle.</title>
        <authorList>
            <person name="Murat C."/>
            <person name="Payen T."/>
            <person name="Noel B."/>
            <person name="Kuo A."/>
            <person name="Morin E."/>
            <person name="Chen J."/>
            <person name="Kohler A."/>
            <person name="Krizsan K."/>
            <person name="Balestrini R."/>
            <person name="Da Silva C."/>
            <person name="Montanini B."/>
            <person name="Hainaut M."/>
            <person name="Levati E."/>
            <person name="Barry K.W."/>
            <person name="Belfiori B."/>
            <person name="Cichocki N."/>
            <person name="Clum A."/>
            <person name="Dockter R.B."/>
            <person name="Fauchery L."/>
            <person name="Guy J."/>
            <person name="Iotti M."/>
            <person name="Le Tacon F."/>
            <person name="Lindquist E.A."/>
            <person name="Lipzen A."/>
            <person name="Malagnac F."/>
            <person name="Mello A."/>
            <person name="Molinier V."/>
            <person name="Miyauchi S."/>
            <person name="Poulain J."/>
            <person name="Riccioni C."/>
            <person name="Rubini A."/>
            <person name="Sitrit Y."/>
            <person name="Splivallo R."/>
            <person name="Traeger S."/>
            <person name="Wang M."/>
            <person name="Zifcakova L."/>
            <person name="Wipf D."/>
            <person name="Zambonelli A."/>
            <person name="Paolocci F."/>
            <person name="Nowrousian M."/>
            <person name="Ottonello S."/>
            <person name="Baldrian P."/>
            <person name="Spatafora J.W."/>
            <person name="Henrissat B."/>
            <person name="Nagy L.G."/>
            <person name="Aury J.M."/>
            <person name="Wincker P."/>
            <person name="Grigoriev I.V."/>
            <person name="Bonfante P."/>
            <person name="Martin F.M."/>
        </authorList>
    </citation>
    <scope>NUCLEOTIDE SEQUENCE [LARGE SCALE GENOMIC DNA]</scope>
    <source>
        <strain evidence="7 8">RN42</strain>
    </source>
</reference>
<dbReference type="EMBL" id="ML119661">
    <property type="protein sequence ID" value="RPA83942.1"/>
    <property type="molecule type" value="Genomic_DNA"/>
</dbReference>
<dbReference type="Pfam" id="PF04117">
    <property type="entry name" value="Mpv17_PMP22"/>
    <property type="match status" value="1"/>
</dbReference>
<dbReference type="InterPro" id="IPR007248">
    <property type="entry name" value="Mpv17_PMP22"/>
</dbReference>
<keyword evidence="8" id="KW-1185">Reference proteome</keyword>
<organism evidence="7 8">
    <name type="scientific">Ascobolus immersus RN42</name>
    <dbReference type="NCBI Taxonomy" id="1160509"/>
    <lineage>
        <taxon>Eukaryota</taxon>
        <taxon>Fungi</taxon>
        <taxon>Dikarya</taxon>
        <taxon>Ascomycota</taxon>
        <taxon>Pezizomycotina</taxon>
        <taxon>Pezizomycetes</taxon>
        <taxon>Pezizales</taxon>
        <taxon>Ascobolaceae</taxon>
        <taxon>Ascobolus</taxon>
    </lineage>
</organism>
<evidence type="ECO:0000256" key="4">
    <source>
        <dbReference type="ARBA" id="ARBA00022989"/>
    </source>
</evidence>
<gene>
    <name evidence="7" type="ORF">BJ508DRAFT_223303</name>
</gene>
<comment type="subcellular location">
    <subcellularLocation>
        <location evidence="1">Membrane</location>
        <topology evidence="1">Multi-pass membrane protein</topology>
    </subcellularLocation>
</comment>
<keyword evidence="4" id="KW-1133">Transmembrane helix</keyword>
<evidence type="ECO:0000256" key="3">
    <source>
        <dbReference type="ARBA" id="ARBA00022692"/>
    </source>
</evidence>
<dbReference type="Proteomes" id="UP000275078">
    <property type="component" value="Unassembled WGS sequence"/>
</dbReference>
<proteinExistence type="inferred from homology"/>
<evidence type="ECO:0000256" key="6">
    <source>
        <dbReference type="RuleBase" id="RU363053"/>
    </source>
</evidence>
<evidence type="ECO:0000256" key="1">
    <source>
        <dbReference type="ARBA" id="ARBA00004141"/>
    </source>
</evidence>
<keyword evidence="5" id="KW-0472">Membrane</keyword>
<dbReference type="PANTHER" id="PTHR11266:SF17">
    <property type="entry name" value="PROTEIN MPV17"/>
    <property type="match status" value="1"/>
</dbReference>
<dbReference type="PANTHER" id="PTHR11266">
    <property type="entry name" value="PEROXISOMAL MEMBRANE PROTEIN 2, PXMP2 MPV17"/>
    <property type="match status" value="1"/>
</dbReference>
<dbReference type="GO" id="GO:0005739">
    <property type="term" value="C:mitochondrion"/>
    <property type="evidence" value="ECO:0007669"/>
    <property type="project" value="TreeGrafter"/>
</dbReference>
<evidence type="ECO:0000256" key="5">
    <source>
        <dbReference type="ARBA" id="ARBA00023136"/>
    </source>
</evidence>
<dbReference type="AlphaFoldDB" id="A0A3N4ICU5"/>
<dbReference type="STRING" id="1160509.A0A3N4ICU5"/>
<comment type="similarity">
    <text evidence="2 6">Belongs to the peroxisomal membrane protein PXMP2/4 family.</text>
</comment>
<name>A0A3N4ICU5_ASCIM</name>
<dbReference type="OrthoDB" id="430207at2759"/>